<sequence length="340" mass="37009">MREITVFSCNVRILKIHWPEMQNPIIRDRQRNICKDTSVSTTTNARAISPKSSTLSRNMISHVSTSSVKEISVSTTSTSPKSTILSRIVSRASTPSVKDTSVSTTNAKVISPKLSTLSWIMISHVSTPSVKDTSVSTTNARVISPKLSTLSWIMISHVSTPSVKETTTKTSTNARGISPKSSVILSQIGNHVSTPSVKVGSHDDEDDDIFDVPTAKGFLAWAVTSTMAIILLIIKRYLIKTFRTCPCTHRRRNGYDTTAESREHVPLSDMPTLPPVGETPNVTRPIPMDTPYQSAPDVSACFSTPQSNLSPEIPSTPSSTKPLLDAPAYNTRSQGKVLFI</sequence>
<evidence type="ECO:0000313" key="4">
    <source>
        <dbReference type="RefSeq" id="XP_022310464.1"/>
    </source>
</evidence>
<protein>
    <submittedName>
        <fullName evidence="4">A-agglutinin anchorage subunit-like isoform X1</fullName>
    </submittedName>
</protein>
<keyword evidence="2" id="KW-0472">Membrane</keyword>
<dbReference type="RefSeq" id="XP_022310464.1">
    <property type="nucleotide sequence ID" value="XM_022454756.1"/>
</dbReference>
<organism evidence="3 4">
    <name type="scientific">Crassostrea virginica</name>
    <name type="common">Eastern oyster</name>
    <dbReference type="NCBI Taxonomy" id="6565"/>
    <lineage>
        <taxon>Eukaryota</taxon>
        <taxon>Metazoa</taxon>
        <taxon>Spiralia</taxon>
        <taxon>Lophotrochozoa</taxon>
        <taxon>Mollusca</taxon>
        <taxon>Bivalvia</taxon>
        <taxon>Autobranchia</taxon>
        <taxon>Pteriomorphia</taxon>
        <taxon>Ostreida</taxon>
        <taxon>Ostreoidea</taxon>
        <taxon>Ostreidae</taxon>
        <taxon>Crassostrea</taxon>
    </lineage>
</organism>
<feature type="compositionally biased region" description="Polar residues" evidence="1">
    <location>
        <begin position="303"/>
        <end position="321"/>
    </location>
</feature>
<feature type="region of interest" description="Disordered" evidence="1">
    <location>
        <begin position="303"/>
        <end position="327"/>
    </location>
</feature>
<dbReference type="KEGG" id="cvn:111115871"/>
<dbReference type="GeneID" id="111115871"/>
<proteinExistence type="predicted"/>
<reference evidence="4" key="1">
    <citation type="submission" date="2025-08" db="UniProtKB">
        <authorList>
            <consortium name="RefSeq"/>
        </authorList>
    </citation>
    <scope>IDENTIFICATION</scope>
    <source>
        <tissue evidence="4">Whole sample</tissue>
    </source>
</reference>
<feature type="transmembrane region" description="Helical" evidence="2">
    <location>
        <begin position="218"/>
        <end position="234"/>
    </location>
</feature>
<evidence type="ECO:0000313" key="3">
    <source>
        <dbReference type="Proteomes" id="UP000694844"/>
    </source>
</evidence>
<keyword evidence="2" id="KW-0812">Transmembrane</keyword>
<gene>
    <name evidence="4" type="primary">LOC111115871</name>
</gene>
<evidence type="ECO:0000256" key="2">
    <source>
        <dbReference type="SAM" id="Phobius"/>
    </source>
</evidence>
<keyword evidence="3" id="KW-1185">Reference proteome</keyword>
<name>A0A8B8C5S4_CRAVI</name>
<feature type="region of interest" description="Disordered" evidence="1">
    <location>
        <begin position="256"/>
        <end position="276"/>
    </location>
</feature>
<dbReference type="AlphaFoldDB" id="A0A8B8C5S4"/>
<evidence type="ECO:0000256" key="1">
    <source>
        <dbReference type="SAM" id="MobiDB-lite"/>
    </source>
</evidence>
<dbReference type="Proteomes" id="UP000694844">
    <property type="component" value="Chromosome 9"/>
</dbReference>
<accession>A0A8B8C5S4</accession>
<keyword evidence="2" id="KW-1133">Transmembrane helix</keyword>